<evidence type="ECO:0000259" key="3">
    <source>
        <dbReference type="Pfam" id="PF13439"/>
    </source>
</evidence>
<dbReference type="PANTHER" id="PTHR12526:SF638">
    <property type="entry name" value="SPORE COAT PROTEIN SA"/>
    <property type="match status" value="1"/>
</dbReference>
<dbReference type="KEGG" id="bbet:F8237_26745"/>
<gene>
    <name evidence="4" type="ORF">F8237_26745</name>
</gene>
<dbReference type="SUPFAM" id="SSF53756">
    <property type="entry name" value="UDP-Glycosyltransferase/glycogen phosphorylase"/>
    <property type="match status" value="1"/>
</dbReference>
<dbReference type="Pfam" id="PF00534">
    <property type="entry name" value="Glycos_transf_1"/>
    <property type="match status" value="1"/>
</dbReference>
<protein>
    <submittedName>
        <fullName evidence="4">Glycosyltransferase family 4 protein</fullName>
    </submittedName>
</protein>
<feature type="region of interest" description="Disordered" evidence="1">
    <location>
        <begin position="1"/>
        <end position="29"/>
    </location>
</feature>
<feature type="compositionally biased region" description="Basic and acidic residues" evidence="1">
    <location>
        <begin position="1"/>
        <end position="23"/>
    </location>
</feature>
<evidence type="ECO:0000313" key="5">
    <source>
        <dbReference type="Proteomes" id="UP000325641"/>
    </source>
</evidence>
<dbReference type="PANTHER" id="PTHR12526">
    <property type="entry name" value="GLYCOSYLTRANSFERASE"/>
    <property type="match status" value="1"/>
</dbReference>
<feature type="domain" description="Glycosyl transferase family 1" evidence="2">
    <location>
        <begin position="257"/>
        <end position="403"/>
    </location>
</feature>
<evidence type="ECO:0000256" key="1">
    <source>
        <dbReference type="SAM" id="MobiDB-lite"/>
    </source>
</evidence>
<keyword evidence="4" id="KW-0808">Transferase</keyword>
<dbReference type="Gene3D" id="3.40.50.2000">
    <property type="entry name" value="Glycogen Phosphorylase B"/>
    <property type="match status" value="2"/>
</dbReference>
<feature type="domain" description="Glycosyltransferase subfamily 4-like N-terminal" evidence="3">
    <location>
        <begin position="72"/>
        <end position="233"/>
    </location>
</feature>
<evidence type="ECO:0000313" key="4">
    <source>
        <dbReference type="EMBL" id="QFI75678.1"/>
    </source>
</evidence>
<evidence type="ECO:0000259" key="2">
    <source>
        <dbReference type="Pfam" id="PF00534"/>
    </source>
</evidence>
<accession>A0A5P6PC53</accession>
<dbReference type="InterPro" id="IPR028098">
    <property type="entry name" value="Glyco_trans_4-like_N"/>
</dbReference>
<dbReference type="Pfam" id="PF13439">
    <property type="entry name" value="Glyco_transf_4"/>
    <property type="match status" value="1"/>
</dbReference>
<name>A0A5P6PC53_9BRAD</name>
<dbReference type="OrthoDB" id="185319at2"/>
<dbReference type="CDD" id="cd03794">
    <property type="entry name" value="GT4_WbuB-like"/>
    <property type="match status" value="1"/>
</dbReference>
<dbReference type="InterPro" id="IPR001296">
    <property type="entry name" value="Glyco_trans_1"/>
</dbReference>
<dbReference type="GO" id="GO:0016757">
    <property type="term" value="F:glycosyltransferase activity"/>
    <property type="evidence" value="ECO:0007669"/>
    <property type="project" value="InterPro"/>
</dbReference>
<sequence>MDRRAGAGDRARRSGHDQDHPEGRGSGIRVDCGLTMQSQDKIAGKIVVASQHYPPDTSTTAAIMAEIACRLAEGHEVVVLSGWPGALPVSHTGPGKPRVVAIRNRMAGKAALVRRGASELLFAARTFVALVRELKAGDVVLTVTAPFMLPYAVAAAAKLKRARSALILHDLFPDVLVMAGLLKPGSIVTRTMRAANSLMFRALNAVITIGRDAEGPLLSYAGMTRSKIRFIPNWATLVPGPRPLSADNPFRKTIPARFVVGLSGNLGFTHDPEIVFEAARLLEDEPDIHFLLSGWGIGFERLKQLQAAANLANVSFVARVADAELEAFLAAANLWIIPYRKDVAGVSVPSRFYNLLAVGRPVLLVSEPEAEAALTVVENGLGWVVTPGRADQLADAIRAAARSDDGVVAARAVKAAARYDRAVAMDAYAGLIDELLRNRDLSERR</sequence>
<dbReference type="EMBL" id="CP044543">
    <property type="protein sequence ID" value="QFI75678.1"/>
    <property type="molecule type" value="Genomic_DNA"/>
</dbReference>
<dbReference type="AlphaFoldDB" id="A0A5P6PC53"/>
<reference evidence="5" key="1">
    <citation type="submission" date="2019-10" db="EMBL/GenBank/DDBJ databases">
        <title>Complete Genome Sequence of Bradyrhizobium betae type strain PL7HG1T.</title>
        <authorList>
            <person name="Bromfield E.S.P."/>
            <person name="Cloutier S."/>
        </authorList>
    </citation>
    <scope>NUCLEOTIDE SEQUENCE [LARGE SCALE GENOMIC DNA]</scope>
    <source>
        <strain evidence="5">PL7HG1</strain>
    </source>
</reference>
<dbReference type="Proteomes" id="UP000325641">
    <property type="component" value="Chromosome"/>
</dbReference>
<proteinExistence type="predicted"/>
<organism evidence="4 5">
    <name type="scientific">Bradyrhizobium betae</name>
    <dbReference type="NCBI Taxonomy" id="244734"/>
    <lineage>
        <taxon>Bacteria</taxon>
        <taxon>Pseudomonadati</taxon>
        <taxon>Pseudomonadota</taxon>
        <taxon>Alphaproteobacteria</taxon>
        <taxon>Hyphomicrobiales</taxon>
        <taxon>Nitrobacteraceae</taxon>
        <taxon>Bradyrhizobium</taxon>
    </lineage>
</organism>